<protein>
    <submittedName>
        <fullName evidence="1">Cyclin-like protein</fullName>
    </submittedName>
</protein>
<dbReference type="EMBL" id="CM037017">
    <property type="protein sequence ID" value="KAH7677956.1"/>
    <property type="molecule type" value="Genomic_DNA"/>
</dbReference>
<comment type="caution">
    <text evidence="1">The sequence shown here is derived from an EMBL/GenBank/DDBJ whole genome shotgun (WGS) entry which is preliminary data.</text>
</comment>
<evidence type="ECO:0000313" key="1">
    <source>
        <dbReference type="EMBL" id="KAH7677956.1"/>
    </source>
</evidence>
<organism evidence="1 2">
    <name type="scientific">Dioscorea alata</name>
    <name type="common">Purple yam</name>
    <dbReference type="NCBI Taxonomy" id="55571"/>
    <lineage>
        <taxon>Eukaryota</taxon>
        <taxon>Viridiplantae</taxon>
        <taxon>Streptophyta</taxon>
        <taxon>Embryophyta</taxon>
        <taxon>Tracheophyta</taxon>
        <taxon>Spermatophyta</taxon>
        <taxon>Magnoliopsida</taxon>
        <taxon>Liliopsida</taxon>
        <taxon>Dioscoreales</taxon>
        <taxon>Dioscoreaceae</taxon>
        <taxon>Dioscorea</taxon>
    </lineage>
</organism>
<dbReference type="Proteomes" id="UP000827976">
    <property type="component" value="Chromosome 7"/>
</dbReference>
<sequence length="308" mass="34581">MSALPDPNPNPNPNPHSDWTIVSYRRNRNGRNRAGRTSNPFFSMEALTLDPVPPSPWTPTDPSTSRELEAEVLSKIQFTMHRLETSRFYARVLDRLQSPKVQSGVSHALSSASELPMVIYGIGNIATSEISRIQLAFALLLRDKLPITSMEIFDPVLSGSECAVLKSLGLSVLAENEKGRRVVSAPTLFFLPHCDAALYDNLLSANWEPARLNRIVLLGNSFAEYAFYLSWVEEKYKSDKPKIVAPYAMAVRQYVREVALEERQDDLKRKGDSDEDSALVGALWSTSWHFFDLEDGTVLNVQHSQIRS</sequence>
<name>A0ACB7VU16_DIOAL</name>
<evidence type="ECO:0000313" key="2">
    <source>
        <dbReference type="Proteomes" id="UP000827976"/>
    </source>
</evidence>
<reference evidence="2" key="1">
    <citation type="journal article" date="2022" name="Nat. Commun.">
        <title>Chromosome evolution and the genetic basis of agronomically important traits in greater yam.</title>
        <authorList>
            <person name="Bredeson J.V."/>
            <person name="Lyons J.B."/>
            <person name="Oniyinde I.O."/>
            <person name="Okereke N.R."/>
            <person name="Kolade O."/>
            <person name="Nnabue I."/>
            <person name="Nwadili C.O."/>
            <person name="Hribova E."/>
            <person name="Parker M."/>
            <person name="Nwogha J."/>
            <person name="Shu S."/>
            <person name="Carlson J."/>
            <person name="Kariba R."/>
            <person name="Muthemba S."/>
            <person name="Knop K."/>
            <person name="Barton G.J."/>
            <person name="Sherwood A.V."/>
            <person name="Lopez-Montes A."/>
            <person name="Asiedu R."/>
            <person name="Jamnadass R."/>
            <person name="Muchugi A."/>
            <person name="Goodstein D."/>
            <person name="Egesi C.N."/>
            <person name="Featherston J."/>
            <person name="Asfaw A."/>
            <person name="Simpson G.G."/>
            <person name="Dolezel J."/>
            <person name="Hendre P.S."/>
            <person name="Van Deynze A."/>
            <person name="Kumar P.L."/>
            <person name="Obidiegwu J.E."/>
            <person name="Bhattacharjee R."/>
            <person name="Rokhsar D.S."/>
        </authorList>
    </citation>
    <scope>NUCLEOTIDE SEQUENCE [LARGE SCALE GENOMIC DNA]</scope>
    <source>
        <strain evidence="2">cv. TDa95/00328</strain>
    </source>
</reference>
<proteinExistence type="predicted"/>
<gene>
    <name evidence="1" type="ORF">IHE45_07G117500</name>
</gene>
<keyword evidence="2" id="KW-1185">Reference proteome</keyword>
<accession>A0ACB7VU16</accession>